<evidence type="ECO:0000313" key="3">
    <source>
        <dbReference type="EMBL" id="GJE66677.1"/>
    </source>
</evidence>
<gene>
    <name evidence="3" type="ORF">LNAOJCKE_3897</name>
</gene>
<proteinExistence type="predicted"/>
<keyword evidence="4" id="KW-1185">Reference proteome</keyword>
<feature type="chain" id="PRO_5045519855" evidence="2">
    <location>
        <begin position="24"/>
        <end position="85"/>
    </location>
</feature>
<dbReference type="RefSeq" id="WP_166061196.1">
    <property type="nucleotide sequence ID" value="NZ_BAAADH010000022.1"/>
</dbReference>
<dbReference type="Proteomes" id="UP001055039">
    <property type="component" value="Unassembled WGS sequence"/>
</dbReference>
<reference evidence="3" key="1">
    <citation type="journal article" date="2021" name="Front. Microbiol.">
        <title>Comprehensive Comparative Genomics and Phenotyping of Methylobacterium Species.</title>
        <authorList>
            <person name="Alessa O."/>
            <person name="Ogura Y."/>
            <person name="Fujitani Y."/>
            <person name="Takami H."/>
            <person name="Hayashi T."/>
            <person name="Sahin N."/>
            <person name="Tani A."/>
        </authorList>
    </citation>
    <scope>NUCLEOTIDE SEQUENCE</scope>
    <source>
        <strain evidence="3">NBRC 15686</strain>
    </source>
</reference>
<evidence type="ECO:0000256" key="2">
    <source>
        <dbReference type="SAM" id="SignalP"/>
    </source>
</evidence>
<dbReference type="EMBL" id="BPRC01000016">
    <property type="protein sequence ID" value="GJE66677.1"/>
    <property type="molecule type" value="Genomic_DNA"/>
</dbReference>
<evidence type="ECO:0000313" key="4">
    <source>
        <dbReference type="Proteomes" id="UP001055039"/>
    </source>
</evidence>
<feature type="signal peptide" evidence="2">
    <location>
        <begin position="1"/>
        <end position="23"/>
    </location>
</feature>
<reference evidence="3" key="2">
    <citation type="submission" date="2021-08" db="EMBL/GenBank/DDBJ databases">
        <authorList>
            <person name="Tani A."/>
            <person name="Ola A."/>
            <person name="Ogura Y."/>
            <person name="Katsura K."/>
            <person name="Hayashi T."/>
        </authorList>
    </citation>
    <scope>NUCLEOTIDE SEQUENCE</scope>
    <source>
        <strain evidence="3">NBRC 15686</strain>
    </source>
</reference>
<comment type="caution">
    <text evidence="3">The sequence shown here is derived from an EMBL/GenBank/DDBJ whole genome shotgun (WGS) entry which is preliminary data.</text>
</comment>
<keyword evidence="2" id="KW-0732">Signal</keyword>
<protein>
    <submittedName>
        <fullName evidence="3">Uncharacterized protein</fullName>
    </submittedName>
</protein>
<organism evidence="3 4">
    <name type="scientific">Methylorubrum aminovorans</name>
    <dbReference type="NCBI Taxonomy" id="269069"/>
    <lineage>
        <taxon>Bacteria</taxon>
        <taxon>Pseudomonadati</taxon>
        <taxon>Pseudomonadota</taxon>
        <taxon>Alphaproteobacteria</taxon>
        <taxon>Hyphomicrobiales</taxon>
        <taxon>Methylobacteriaceae</taxon>
        <taxon>Methylorubrum</taxon>
    </lineage>
</organism>
<feature type="region of interest" description="Disordered" evidence="1">
    <location>
        <begin position="23"/>
        <end position="55"/>
    </location>
</feature>
<evidence type="ECO:0000256" key="1">
    <source>
        <dbReference type="SAM" id="MobiDB-lite"/>
    </source>
</evidence>
<name>A0ABQ4UHU6_9HYPH</name>
<accession>A0ABQ4UHU6</accession>
<sequence length="85" mass="9483">MRHLLPLAAATLAGFATLPQAEAGEVDRRARPPGPAVTALPPEIPYRDPRPRFRAPPPVERFVVRAYLPRPTNQPMFNEPPQPLR</sequence>